<dbReference type="Proteomes" id="UP001152622">
    <property type="component" value="Chromosome 10"/>
</dbReference>
<feature type="region of interest" description="Disordered" evidence="2">
    <location>
        <begin position="142"/>
        <end position="301"/>
    </location>
</feature>
<comment type="caution">
    <text evidence="3">The sequence shown here is derived from an EMBL/GenBank/DDBJ whole genome shotgun (WGS) entry which is preliminary data.</text>
</comment>
<keyword evidence="1" id="KW-0175">Coiled coil</keyword>
<evidence type="ECO:0000313" key="3">
    <source>
        <dbReference type="EMBL" id="KAJ8348988.1"/>
    </source>
</evidence>
<protein>
    <submittedName>
        <fullName evidence="3">Uncharacterized protein</fullName>
    </submittedName>
</protein>
<reference evidence="3" key="1">
    <citation type="journal article" date="2023" name="Science">
        <title>Genome structures resolve the early diversification of teleost fishes.</title>
        <authorList>
            <person name="Parey E."/>
            <person name="Louis A."/>
            <person name="Montfort J."/>
            <person name="Bouchez O."/>
            <person name="Roques C."/>
            <person name="Iampietro C."/>
            <person name="Lluch J."/>
            <person name="Castinel A."/>
            <person name="Donnadieu C."/>
            <person name="Desvignes T."/>
            <person name="Floi Bucao C."/>
            <person name="Jouanno E."/>
            <person name="Wen M."/>
            <person name="Mejri S."/>
            <person name="Dirks R."/>
            <person name="Jansen H."/>
            <person name="Henkel C."/>
            <person name="Chen W.J."/>
            <person name="Zahm M."/>
            <person name="Cabau C."/>
            <person name="Klopp C."/>
            <person name="Thompson A.W."/>
            <person name="Robinson-Rechavi M."/>
            <person name="Braasch I."/>
            <person name="Lecointre G."/>
            <person name="Bobe J."/>
            <person name="Postlethwait J.H."/>
            <person name="Berthelot C."/>
            <person name="Roest Crollius H."/>
            <person name="Guiguen Y."/>
        </authorList>
    </citation>
    <scope>NUCLEOTIDE SEQUENCE</scope>
    <source>
        <strain evidence="3">WJC10195</strain>
    </source>
</reference>
<evidence type="ECO:0000313" key="4">
    <source>
        <dbReference type="Proteomes" id="UP001152622"/>
    </source>
</evidence>
<proteinExistence type="predicted"/>
<sequence length="301" mass="34387">MSFAYPAEVTSETGRKKYKQKILREFPETLKADIFILNDKETKADLLFYTEHPNAWHTALCLANKQLKMAAPRTPQTPRTPGFVQRIQDCLSLLEVEITEFKENKLQESDTIQQLKEELRLFKEETKLTIRELGLCQNIRKKHQRYSARQEPTHSPPQPGTTGHLPPNNRDECSAQDDPAQQSLCQDDPTQRSSAQRSPTQDDPAQRSPIQDDPAQRRPTQDDPAQRSPAQRSPTQDDPAQRRPTQDDPAQWNPTQDDPAQRSPAQRSPTQDDPAQRSPAQRSPLQQDPVQQHFLQLPPAE</sequence>
<feature type="compositionally biased region" description="Polar residues" evidence="2">
    <location>
        <begin position="228"/>
        <end position="238"/>
    </location>
</feature>
<dbReference type="EMBL" id="JAINUF010000010">
    <property type="protein sequence ID" value="KAJ8348988.1"/>
    <property type="molecule type" value="Genomic_DNA"/>
</dbReference>
<keyword evidence="4" id="KW-1185">Reference proteome</keyword>
<evidence type="ECO:0000256" key="1">
    <source>
        <dbReference type="SAM" id="Coils"/>
    </source>
</evidence>
<feature type="coiled-coil region" evidence="1">
    <location>
        <begin position="98"/>
        <end position="132"/>
    </location>
</feature>
<dbReference type="AlphaFoldDB" id="A0A9Q1IP10"/>
<accession>A0A9Q1IP10</accession>
<dbReference type="OrthoDB" id="8962799at2759"/>
<name>A0A9Q1IP10_SYNKA</name>
<gene>
    <name evidence="3" type="ORF">SKAU_G00275770</name>
</gene>
<feature type="compositionally biased region" description="Polar residues" evidence="2">
    <location>
        <begin position="252"/>
        <end position="294"/>
    </location>
</feature>
<feature type="compositionally biased region" description="Polar residues" evidence="2">
    <location>
        <begin position="191"/>
        <end position="203"/>
    </location>
</feature>
<evidence type="ECO:0000256" key="2">
    <source>
        <dbReference type="SAM" id="MobiDB-lite"/>
    </source>
</evidence>
<organism evidence="3 4">
    <name type="scientific">Synaphobranchus kaupii</name>
    <name type="common">Kaup's arrowtooth eel</name>
    <dbReference type="NCBI Taxonomy" id="118154"/>
    <lineage>
        <taxon>Eukaryota</taxon>
        <taxon>Metazoa</taxon>
        <taxon>Chordata</taxon>
        <taxon>Craniata</taxon>
        <taxon>Vertebrata</taxon>
        <taxon>Euteleostomi</taxon>
        <taxon>Actinopterygii</taxon>
        <taxon>Neopterygii</taxon>
        <taxon>Teleostei</taxon>
        <taxon>Anguilliformes</taxon>
        <taxon>Synaphobranchidae</taxon>
        <taxon>Synaphobranchus</taxon>
    </lineage>
</organism>
<feature type="compositionally biased region" description="Basic and acidic residues" evidence="2">
    <location>
        <begin position="214"/>
        <end position="225"/>
    </location>
</feature>